<dbReference type="PROSITE" id="PS50844">
    <property type="entry name" value="AFP_LIKE"/>
    <property type="match status" value="1"/>
</dbReference>
<dbReference type="SMART" id="SM00858">
    <property type="entry name" value="SAF"/>
    <property type="match status" value="1"/>
</dbReference>
<evidence type="ECO:0000313" key="3">
    <source>
        <dbReference type="Proteomes" id="UP000783102"/>
    </source>
</evidence>
<proteinExistence type="predicted"/>
<sequence>MSIKKSINIDGKKIGREYAPYIIAEVSANHNGKIENAFKLIELAKECGASAVKFQTYTPDTITLNEDSEDFKIKKGLWAGKTLYALYGEAFLPWEWHAELFDYAKKIGITAFSSVFDSSSVDFLETLGCPAYKIASFEAVDLPLIRYAASTGKPLIISTGMATKEEIEEAVMAAKQGGCKELAILHCVSGYPAKAEEYNLLTIEDLIQSFDLVTGLSDHTIENITAVTSIALGASIVEKHFTLNRDGGGPDDSFSIEADGLAELSRQTLIAWQSLGGVDYAAKESEKENIQFRRSIYFVNDIKKGEVVRKEDIRSIRPGYGVAPKDFDLVVNRRVKADVPRGTPVKWEILE</sequence>
<dbReference type="Proteomes" id="UP000783102">
    <property type="component" value="Unassembled WGS sequence"/>
</dbReference>
<dbReference type="InterPro" id="IPR051690">
    <property type="entry name" value="PseI-like"/>
</dbReference>
<dbReference type="InterPro" id="IPR057736">
    <property type="entry name" value="SAF_PseI/NeuA/NeuB"/>
</dbReference>
<reference evidence="2" key="1">
    <citation type="journal article" date="2021" name="Genome Biol. Evol.">
        <title>Continental-Scale Gene Flow Prevents Allopatric Divergence of Pelagic Freshwater Bacteria.</title>
        <authorList>
            <person name="Hoetzinger M."/>
            <person name="Pitt A."/>
            <person name="Huemer A."/>
            <person name="Hahn M.W."/>
        </authorList>
    </citation>
    <scope>NUCLEOTIDE SEQUENCE</scope>
    <source>
        <strain evidence="2">SM1-W8</strain>
    </source>
</reference>
<dbReference type="Gene3D" id="3.90.1210.10">
    <property type="entry name" value="Antifreeze-like/N-acetylneuraminic acid synthase C-terminal domain"/>
    <property type="match status" value="1"/>
</dbReference>
<name>A0A9Q2WJD3_9BURK</name>
<protein>
    <submittedName>
        <fullName evidence="2">Pseudaminic acid synthase</fullName>
        <ecNumber evidence="2">2.5.1.97</ecNumber>
    </submittedName>
</protein>
<comment type="caution">
    <text evidence="2">The sequence shown here is derived from an EMBL/GenBank/DDBJ whole genome shotgun (WGS) entry which is preliminary data.</text>
</comment>
<keyword evidence="2" id="KW-0808">Transferase</keyword>
<dbReference type="InterPro" id="IPR013132">
    <property type="entry name" value="PseI/NeuA/B-like_N"/>
</dbReference>
<dbReference type="InterPro" id="IPR013974">
    <property type="entry name" value="SAF"/>
</dbReference>
<dbReference type="GO" id="GO:0016051">
    <property type="term" value="P:carbohydrate biosynthetic process"/>
    <property type="evidence" value="ECO:0007669"/>
    <property type="project" value="InterPro"/>
</dbReference>
<dbReference type="InterPro" id="IPR036732">
    <property type="entry name" value="AFP_Neu5c_C_sf"/>
</dbReference>
<dbReference type="Pfam" id="PF03102">
    <property type="entry name" value="NeuB"/>
    <property type="match status" value="1"/>
</dbReference>
<gene>
    <name evidence="2" type="primary">pseI</name>
    <name evidence="2" type="ORF">G6731_08535</name>
</gene>
<dbReference type="EMBL" id="JAANEY010000001">
    <property type="protein sequence ID" value="MBT8551998.1"/>
    <property type="molecule type" value="Genomic_DNA"/>
</dbReference>
<dbReference type="AlphaFoldDB" id="A0A9Q2WJD3"/>
<organism evidence="2 3">
    <name type="scientific">Polynucleobacter paneuropaeus</name>
    <dbReference type="NCBI Taxonomy" id="2527775"/>
    <lineage>
        <taxon>Bacteria</taxon>
        <taxon>Pseudomonadati</taxon>
        <taxon>Pseudomonadota</taxon>
        <taxon>Betaproteobacteria</taxon>
        <taxon>Burkholderiales</taxon>
        <taxon>Burkholderiaceae</taxon>
        <taxon>Polynucleobacter</taxon>
    </lineage>
</organism>
<feature type="domain" description="AFP-like" evidence="1">
    <location>
        <begin position="295"/>
        <end position="351"/>
    </location>
</feature>
<dbReference type="PANTHER" id="PTHR42966:SF2">
    <property type="entry name" value="PSEUDAMINIC ACID SYNTHASE"/>
    <property type="match status" value="1"/>
</dbReference>
<dbReference type="Gene3D" id="3.20.20.70">
    <property type="entry name" value="Aldolase class I"/>
    <property type="match status" value="1"/>
</dbReference>
<dbReference type="CDD" id="cd11615">
    <property type="entry name" value="SAF_NeuB_like"/>
    <property type="match status" value="1"/>
</dbReference>
<dbReference type="SUPFAM" id="SSF51269">
    <property type="entry name" value="AFP III-like domain"/>
    <property type="match status" value="1"/>
</dbReference>
<dbReference type="InterPro" id="IPR013785">
    <property type="entry name" value="Aldolase_TIM"/>
</dbReference>
<evidence type="ECO:0000313" key="2">
    <source>
        <dbReference type="EMBL" id="MBT8551998.1"/>
    </source>
</evidence>
<evidence type="ECO:0000259" key="1">
    <source>
        <dbReference type="PROSITE" id="PS50844"/>
    </source>
</evidence>
<dbReference type="PANTHER" id="PTHR42966">
    <property type="entry name" value="N-ACETYLNEURAMINATE SYNTHASE"/>
    <property type="match status" value="1"/>
</dbReference>
<dbReference type="Pfam" id="PF08666">
    <property type="entry name" value="SAF"/>
    <property type="match status" value="1"/>
</dbReference>
<dbReference type="SUPFAM" id="SSF51569">
    <property type="entry name" value="Aldolase"/>
    <property type="match status" value="1"/>
</dbReference>
<dbReference type="NCBIfam" id="TIGR03586">
    <property type="entry name" value="PseI"/>
    <property type="match status" value="1"/>
</dbReference>
<dbReference type="InterPro" id="IPR020030">
    <property type="entry name" value="Pseudaminic_synth_PseI"/>
</dbReference>
<dbReference type="InterPro" id="IPR006190">
    <property type="entry name" value="SAF_AFP_Neu5Ac"/>
</dbReference>
<dbReference type="GO" id="GO:0047444">
    <property type="term" value="F:N-acylneuraminate-9-phosphate synthase activity"/>
    <property type="evidence" value="ECO:0007669"/>
    <property type="project" value="TreeGrafter"/>
</dbReference>
<dbReference type="EC" id="2.5.1.97" evidence="2"/>
<accession>A0A9Q2WJD3</accession>